<organism evidence="1">
    <name type="scientific">Oikopleura dioica</name>
    <name type="common">Tunicate</name>
    <dbReference type="NCBI Taxonomy" id="34765"/>
    <lineage>
        <taxon>Eukaryota</taxon>
        <taxon>Metazoa</taxon>
        <taxon>Chordata</taxon>
        <taxon>Tunicata</taxon>
        <taxon>Appendicularia</taxon>
        <taxon>Copelata</taxon>
        <taxon>Oikopleuridae</taxon>
        <taxon>Oikopleura</taxon>
    </lineage>
</organism>
<accession>E4Z3Q8</accession>
<dbReference type="Proteomes" id="UP000011014">
    <property type="component" value="Unassembled WGS sequence"/>
</dbReference>
<proteinExistence type="predicted"/>
<evidence type="ECO:0000313" key="1">
    <source>
        <dbReference type="EMBL" id="CBY42336.1"/>
    </source>
</evidence>
<dbReference type="AlphaFoldDB" id="E4Z3Q8"/>
<reference evidence="1" key="1">
    <citation type="journal article" date="2010" name="Science">
        <title>Plasticity of animal genome architecture unmasked by rapid evolution of a pelagic tunicate.</title>
        <authorList>
            <person name="Denoeud F."/>
            <person name="Henriet S."/>
            <person name="Mungpakdee S."/>
            <person name="Aury J.M."/>
            <person name="Da Silva C."/>
            <person name="Brinkmann H."/>
            <person name="Mikhaleva J."/>
            <person name="Olsen L.C."/>
            <person name="Jubin C."/>
            <person name="Canestro C."/>
            <person name="Bouquet J.M."/>
            <person name="Danks G."/>
            <person name="Poulain J."/>
            <person name="Campsteijn C."/>
            <person name="Adamski M."/>
            <person name="Cross I."/>
            <person name="Yadetie F."/>
            <person name="Muffato M."/>
            <person name="Louis A."/>
            <person name="Butcher S."/>
            <person name="Tsagkogeorga G."/>
            <person name="Konrad A."/>
            <person name="Singh S."/>
            <person name="Jensen M.F."/>
            <person name="Cong E.H."/>
            <person name="Eikeseth-Otteraa H."/>
            <person name="Noel B."/>
            <person name="Anthouard V."/>
            <person name="Porcel B.M."/>
            <person name="Kachouri-Lafond R."/>
            <person name="Nishino A."/>
            <person name="Ugolini M."/>
            <person name="Chourrout P."/>
            <person name="Nishida H."/>
            <person name="Aasland R."/>
            <person name="Huzurbazar S."/>
            <person name="Westhof E."/>
            <person name="Delsuc F."/>
            <person name="Lehrach H."/>
            <person name="Reinhardt R."/>
            <person name="Weissenbach J."/>
            <person name="Roy S.W."/>
            <person name="Artiguenave F."/>
            <person name="Postlethwait J.H."/>
            <person name="Manak J.R."/>
            <person name="Thompson E.M."/>
            <person name="Jaillon O."/>
            <person name="Du Pasquier L."/>
            <person name="Boudinot P."/>
            <person name="Liberles D.A."/>
            <person name="Volff J.N."/>
            <person name="Philippe H."/>
            <person name="Lenhard B."/>
            <person name="Roest Crollius H."/>
            <person name="Wincker P."/>
            <person name="Chourrout D."/>
        </authorList>
    </citation>
    <scope>NUCLEOTIDE SEQUENCE [LARGE SCALE GENOMIC DNA]</scope>
</reference>
<gene>
    <name evidence="1" type="ORF">GSOID_T00026015001</name>
</gene>
<protein>
    <submittedName>
        <fullName evidence="1">Uncharacterized protein</fullName>
    </submittedName>
</protein>
<feature type="non-terminal residue" evidence="1">
    <location>
        <position position="1"/>
    </location>
</feature>
<name>E4Z3Q8_OIKDI</name>
<dbReference type="EMBL" id="FN657056">
    <property type="protein sequence ID" value="CBY42336.1"/>
    <property type="molecule type" value="Genomic_DNA"/>
</dbReference>
<sequence>YDRARSMTDLSGIGATVKDIKFCVVIVLVVITVE</sequence>